<protein>
    <submittedName>
        <fullName evidence="2">Uncharacterized protein</fullName>
    </submittedName>
</protein>
<gene>
    <name evidence="2" type="ORF">PoB_001186300</name>
</gene>
<name>A0AAV3YSX2_9GAST</name>
<dbReference type="AlphaFoldDB" id="A0AAV3YSX2"/>
<feature type="compositionally biased region" description="Polar residues" evidence="1">
    <location>
        <begin position="146"/>
        <end position="163"/>
    </location>
</feature>
<comment type="caution">
    <text evidence="2">The sequence shown here is derived from an EMBL/GenBank/DDBJ whole genome shotgun (WGS) entry which is preliminary data.</text>
</comment>
<organism evidence="2 3">
    <name type="scientific">Plakobranchus ocellatus</name>
    <dbReference type="NCBI Taxonomy" id="259542"/>
    <lineage>
        <taxon>Eukaryota</taxon>
        <taxon>Metazoa</taxon>
        <taxon>Spiralia</taxon>
        <taxon>Lophotrochozoa</taxon>
        <taxon>Mollusca</taxon>
        <taxon>Gastropoda</taxon>
        <taxon>Heterobranchia</taxon>
        <taxon>Euthyneura</taxon>
        <taxon>Panpulmonata</taxon>
        <taxon>Sacoglossa</taxon>
        <taxon>Placobranchoidea</taxon>
        <taxon>Plakobranchidae</taxon>
        <taxon>Plakobranchus</taxon>
    </lineage>
</organism>
<keyword evidence="3" id="KW-1185">Reference proteome</keyword>
<dbReference type="Proteomes" id="UP000735302">
    <property type="component" value="Unassembled WGS sequence"/>
</dbReference>
<evidence type="ECO:0000313" key="3">
    <source>
        <dbReference type="Proteomes" id="UP000735302"/>
    </source>
</evidence>
<accession>A0AAV3YSX2</accession>
<feature type="region of interest" description="Disordered" evidence="1">
    <location>
        <begin position="146"/>
        <end position="177"/>
    </location>
</feature>
<evidence type="ECO:0000313" key="2">
    <source>
        <dbReference type="EMBL" id="GFN85357.1"/>
    </source>
</evidence>
<evidence type="ECO:0000256" key="1">
    <source>
        <dbReference type="SAM" id="MobiDB-lite"/>
    </source>
</evidence>
<proteinExistence type="predicted"/>
<sequence length="251" mass="29291">MDYTHSQINHSQNFVDPDNAAVHTQIIEHLWRDIKDHVKRPGIRSSYLYQYLARYLFISDTTITPKKPCPLLSERGSPLIPKTGREVEVLATLIGGDDQDKVKLRVKCKDVYNKFTGLKKHFTNPGTWQKLHKFLHDIFYQTQSNNSLQPDHSYGCQPTTSTPKQHKRKSSPVQHAFSPKKLKTDFKKCPTQREAFISTVKELKAARSLNYQMKRNVADLKRAYRKKAIDQRNRRHTDKRNCLKQKCLQSE</sequence>
<reference evidence="2 3" key="1">
    <citation type="journal article" date="2021" name="Elife">
        <title>Chloroplast acquisition without the gene transfer in kleptoplastic sea slugs, Plakobranchus ocellatus.</title>
        <authorList>
            <person name="Maeda T."/>
            <person name="Takahashi S."/>
            <person name="Yoshida T."/>
            <person name="Shimamura S."/>
            <person name="Takaki Y."/>
            <person name="Nagai Y."/>
            <person name="Toyoda A."/>
            <person name="Suzuki Y."/>
            <person name="Arimoto A."/>
            <person name="Ishii H."/>
            <person name="Satoh N."/>
            <person name="Nishiyama T."/>
            <person name="Hasebe M."/>
            <person name="Maruyama T."/>
            <person name="Minagawa J."/>
            <person name="Obokata J."/>
            <person name="Shigenobu S."/>
        </authorList>
    </citation>
    <scope>NUCLEOTIDE SEQUENCE [LARGE SCALE GENOMIC DNA]</scope>
</reference>
<dbReference type="EMBL" id="BLXT01001405">
    <property type="protein sequence ID" value="GFN85357.1"/>
    <property type="molecule type" value="Genomic_DNA"/>
</dbReference>